<keyword evidence="15" id="KW-1185">Reference proteome</keyword>
<evidence type="ECO:0000256" key="10">
    <source>
        <dbReference type="ARBA" id="ARBA00023180"/>
    </source>
</evidence>
<evidence type="ECO:0000313" key="15">
    <source>
        <dbReference type="Proteomes" id="UP000887560"/>
    </source>
</evidence>
<evidence type="ECO:0000256" key="4">
    <source>
        <dbReference type="ARBA" id="ARBA00022461"/>
    </source>
</evidence>
<proteinExistence type="inferred from homology"/>
<evidence type="ECO:0000256" key="1">
    <source>
        <dbReference type="ARBA" id="ARBA00004141"/>
    </source>
</evidence>
<name>A0A915NTN4_9BILA</name>
<dbReference type="AlphaFoldDB" id="A0A915NTN4"/>
<evidence type="ECO:0000256" key="11">
    <source>
        <dbReference type="ARBA" id="ARBA00023201"/>
    </source>
</evidence>
<keyword evidence="3 13" id="KW-0813">Transport</keyword>
<keyword evidence="4 13" id="KW-0894">Sodium channel</keyword>
<keyword evidence="11 13" id="KW-0739">Sodium transport</keyword>
<dbReference type="PANTHER" id="PTHR11690:SF222">
    <property type="entry name" value="AMILORIDE-SENSITIVE SODIUM CHANNEL SUBUNIT GAMMA"/>
    <property type="match status" value="1"/>
</dbReference>
<keyword evidence="10" id="KW-0325">Glycoprotein</keyword>
<evidence type="ECO:0000256" key="14">
    <source>
        <dbReference type="SAM" id="Phobius"/>
    </source>
</evidence>
<evidence type="ECO:0000256" key="3">
    <source>
        <dbReference type="ARBA" id="ARBA00022448"/>
    </source>
</evidence>
<keyword evidence="8 13" id="KW-0406">Ion transport</keyword>
<evidence type="ECO:0000313" key="16">
    <source>
        <dbReference type="WBParaSite" id="scf7180000421601.g7342"/>
    </source>
</evidence>
<keyword evidence="7" id="KW-0915">Sodium</keyword>
<dbReference type="Pfam" id="PF00858">
    <property type="entry name" value="ASC"/>
    <property type="match status" value="2"/>
</dbReference>
<evidence type="ECO:0000256" key="8">
    <source>
        <dbReference type="ARBA" id="ARBA00023065"/>
    </source>
</evidence>
<organism evidence="15 16">
    <name type="scientific">Meloidogyne floridensis</name>
    <dbReference type="NCBI Taxonomy" id="298350"/>
    <lineage>
        <taxon>Eukaryota</taxon>
        <taxon>Metazoa</taxon>
        <taxon>Ecdysozoa</taxon>
        <taxon>Nematoda</taxon>
        <taxon>Chromadorea</taxon>
        <taxon>Rhabditida</taxon>
        <taxon>Tylenchina</taxon>
        <taxon>Tylenchomorpha</taxon>
        <taxon>Tylenchoidea</taxon>
        <taxon>Meloidogynidae</taxon>
        <taxon>Meloidogyninae</taxon>
        <taxon>Meloidogyne</taxon>
    </lineage>
</organism>
<dbReference type="Gene3D" id="1.10.287.770">
    <property type="entry name" value="YojJ-like"/>
    <property type="match status" value="1"/>
</dbReference>
<dbReference type="InterPro" id="IPR001873">
    <property type="entry name" value="ENaC"/>
</dbReference>
<keyword evidence="5 13" id="KW-0812">Transmembrane</keyword>
<evidence type="ECO:0000256" key="2">
    <source>
        <dbReference type="ARBA" id="ARBA00007193"/>
    </source>
</evidence>
<evidence type="ECO:0000256" key="9">
    <source>
        <dbReference type="ARBA" id="ARBA00023136"/>
    </source>
</evidence>
<reference evidence="16" key="1">
    <citation type="submission" date="2022-11" db="UniProtKB">
        <authorList>
            <consortium name="WormBaseParasite"/>
        </authorList>
    </citation>
    <scope>IDENTIFICATION</scope>
</reference>
<feature type="transmembrane region" description="Helical" evidence="14">
    <location>
        <begin position="196"/>
        <end position="220"/>
    </location>
</feature>
<evidence type="ECO:0000256" key="7">
    <source>
        <dbReference type="ARBA" id="ARBA00023053"/>
    </source>
</evidence>
<dbReference type="GO" id="GO:0015280">
    <property type="term" value="F:ligand-gated sodium channel activity"/>
    <property type="evidence" value="ECO:0007669"/>
    <property type="project" value="TreeGrafter"/>
</dbReference>
<dbReference type="Proteomes" id="UP000887560">
    <property type="component" value="Unplaced"/>
</dbReference>
<dbReference type="GO" id="GO:0005886">
    <property type="term" value="C:plasma membrane"/>
    <property type="evidence" value="ECO:0007669"/>
    <property type="project" value="TreeGrafter"/>
</dbReference>
<comment type="subcellular location">
    <subcellularLocation>
        <location evidence="1">Membrane</location>
        <topology evidence="1">Multi-pass membrane protein</topology>
    </subcellularLocation>
</comment>
<dbReference type="WBParaSite" id="scf7180000421601.g7342">
    <property type="protein sequence ID" value="scf7180000421601.g7342"/>
    <property type="gene ID" value="scf7180000421601.g7342"/>
</dbReference>
<evidence type="ECO:0000256" key="6">
    <source>
        <dbReference type="ARBA" id="ARBA00022989"/>
    </source>
</evidence>
<protein>
    <submittedName>
        <fullName evidence="16">Uncharacterized protein</fullName>
    </submittedName>
</protein>
<keyword evidence="9 14" id="KW-0472">Membrane</keyword>
<keyword evidence="12 13" id="KW-0407">Ion channel</keyword>
<accession>A0A915NTN4</accession>
<keyword evidence="6 14" id="KW-1133">Transmembrane helix</keyword>
<evidence type="ECO:0000256" key="13">
    <source>
        <dbReference type="RuleBase" id="RU000679"/>
    </source>
</evidence>
<dbReference type="PANTHER" id="PTHR11690">
    <property type="entry name" value="AMILORIDE-SENSITIVE SODIUM CHANNEL-RELATED"/>
    <property type="match status" value="1"/>
</dbReference>
<evidence type="ECO:0000256" key="12">
    <source>
        <dbReference type="ARBA" id="ARBA00023303"/>
    </source>
</evidence>
<comment type="similarity">
    <text evidence="2 13">Belongs to the amiloride-sensitive sodium channel (TC 1.A.6) family.</text>
</comment>
<evidence type="ECO:0000256" key="5">
    <source>
        <dbReference type="ARBA" id="ARBA00022692"/>
    </source>
</evidence>
<sequence length="228" mass="26421">MLKYCSFGGRQFDCCLYAKGILTDIGKCYQLNFDEADQSWLKHQVQAGINNGLQIIADAHTEEQIVSADFSVCTPYDTYKCINDGRNITTKNQTDENNEEEEDDYSLVEELPTCTECKMECHRSVYHIYNSYAQGFSQSFLSWIQKKKIEWTPKHVHSNFVAINIFFRDICYTEYKQIQSVGMTEILSDIGGNMGLFLGMSLVSVIELATFLWKITWIFISKKRREHM</sequence>